<evidence type="ECO:0008006" key="10">
    <source>
        <dbReference type="Google" id="ProtNLM"/>
    </source>
</evidence>
<evidence type="ECO:0000256" key="3">
    <source>
        <dbReference type="ARBA" id="ARBA00022723"/>
    </source>
</evidence>
<keyword evidence="5 7" id="KW-0408">Iron</keyword>
<comment type="similarity">
    <text evidence="2 7">Belongs to the cytochrome P450 family.</text>
</comment>
<keyword evidence="4 7" id="KW-0560">Oxidoreductase</keyword>
<comment type="cofactor">
    <cofactor evidence="1">
        <name>heme</name>
        <dbReference type="ChEBI" id="CHEBI:30413"/>
    </cofactor>
</comment>
<evidence type="ECO:0000313" key="8">
    <source>
        <dbReference type="EMBL" id="KAL1796105.1"/>
    </source>
</evidence>
<evidence type="ECO:0000256" key="1">
    <source>
        <dbReference type="ARBA" id="ARBA00001971"/>
    </source>
</evidence>
<accession>A0ABR3UIA6</accession>
<dbReference type="PROSITE" id="PS00086">
    <property type="entry name" value="CYTOCHROME_P450"/>
    <property type="match status" value="1"/>
</dbReference>
<dbReference type="RefSeq" id="XP_069306689.1">
    <property type="nucleotide sequence ID" value="XM_069452529.1"/>
</dbReference>
<evidence type="ECO:0000256" key="7">
    <source>
        <dbReference type="RuleBase" id="RU000461"/>
    </source>
</evidence>
<dbReference type="InterPro" id="IPR017972">
    <property type="entry name" value="Cyt_P450_CS"/>
</dbReference>
<organism evidence="8 9">
    <name type="scientific">Alternaria dauci</name>
    <dbReference type="NCBI Taxonomy" id="48095"/>
    <lineage>
        <taxon>Eukaryota</taxon>
        <taxon>Fungi</taxon>
        <taxon>Dikarya</taxon>
        <taxon>Ascomycota</taxon>
        <taxon>Pezizomycotina</taxon>
        <taxon>Dothideomycetes</taxon>
        <taxon>Pleosporomycetidae</taxon>
        <taxon>Pleosporales</taxon>
        <taxon>Pleosporineae</taxon>
        <taxon>Pleosporaceae</taxon>
        <taxon>Alternaria</taxon>
        <taxon>Alternaria sect. Porri</taxon>
    </lineage>
</organism>
<dbReference type="InterPro" id="IPR036396">
    <property type="entry name" value="Cyt_P450_sf"/>
</dbReference>
<dbReference type="Pfam" id="PF00067">
    <property type="entry name" value="p450"/>
    <property type="match status" value="1"/>
</dbReference>
<dbReference type="SUPFAM" id="SSF48264">
    <property type="entry name" value="Cytochrome P450"/>
    <property type="match status" value="1"/>
</dbReference>
<evidence type="ECO:0000256" key="4">
    <source>
        <dbReference type="ARBA" id="ARBA00023002"/>
    </source>
</evidence>
<evidence type="ECO:0000313" key="9">
    <source>
        <dbReference type="Proteomes" id="UP001578633"/>
    </source>
</evidence>
<evidence type="ECO:0000256" key="6">
    <source>
        <dbReference type="ARBA" id="ARBA00023033"/>
    </source>
</evidence>
<name>A0ABR3UIA6_9PLEO</name>
<protein>
    <recommendedName>
        <fullName evidence="10">Cytochrome P450</fullName>
    </recommendedName>
</protein>
<comment type="caution">
    <text evidence="8">The sequence shown here is derived from an EMBL/GenBank/DDBJ whole genome shotgun (WGS) entry which is preliminary data.</text>
</comment>
<evidence type="ECO:0000256" key="5">
    <source>
        <dbReference type="ARBA" id="ARBA00023004"/>
    </source>
</evidence>
<dbReference type="PANTHER" id="PTHR24287">
    <property type="entry name" value="P450, PUTATIVE (EUROFUNG)-RELATED"/>
    <property type="match status" value="1"/>
</dbReference>
<keyword evidence="7" id="KW-0349">Heme</keyword>
<dbReference type="PANTHER" id="PTHR24287:SF5">
    <property type="entry name" value="P450, PUTATIVE (EUROFUNG)-RELATED"/>
    <property type="match status" value="1"/>
</dbReference>
<keyword evidence="6 7" id="KW-0503">Monooxygenase</keyword>
<evidence type="ECO:0000256" key="2">
    <source>
        <dbReference type="ARBA" id="ARBA00010617"/>
    </source>
</evidence>
<dbReference type="InterPro" id="IPR001128">
    <property type="entry name" value="Cyt_P450"/>
</dbReference>
<dbReference type="GeneID" id="96086651"/>
<keyword evidence="9" id="KW-1185">Reference proteome</keyword>
<proteinExistence type="inferred from homology"/>
<keyword evidence="3 7" id="KW-0479">Metal-binding</keyword>
<dbReference type="Gene3D" id="1.10.630.10">
    <property type="entry name" value="Cytochrome P450"/>
    <property type="match status" value="1"/>
</dbReference>
<dbReference type="InterPro" id="IPR047146">
    <property type="entry name" value="Cyt_P450_E_CYP52_fungi"/>
</dbReference>
<sequence length="178" mass="20454">MKAETQEHIGDRLPTKSDLHELKYIRNVIKETLRVHHPLGFNARVPAEDMILPRGGGPDGKSPIGVLEGTQIVYGLLSLQHRTDLGVRDVNLWIPERWESWKPSSQWEYIPFNHGPRICPGQQFANFQMEYFLARLCQEFESITLTPESMSQEGKVRIELNTKLAYPIFADAVRRTKS</sequence>
<dbReference type="Proteomes" id="UP001578633">
    <property type="component" value="Chromosome 5"/>
</dbReference>
<dbReference type="EMBL" id="JBHGVX010000005">
    <property type="protein sequence ID" value="KAL1796105.1"/>
    <property type="molecule type" value="Genomic_DNA"/>
</dbReference>
<gene>
    <name evidence="8" type="ORF">ACET3X_006329</name>
</gene>
<reference evidence="8 9" key="1">
    <citation type="submission" date="2024-09" db="EMBL/GenBank/DDBJ databases">
        <title>T2T genomes of carrot and Alternaria dauci and their utility for understanding host-pathogen interaction during carrot leaf blight disease.</title>
        <authorList>
            <person name="Liu W."/>
            <person name="Xu S."/>
            <person name="Ou C."/>
            <person name="Liu X."/>
            <person name="Zhuang F."/>
            <person name="Deng X.W."/>
        </authorList>
    </citation>
    <scope>NUCLEOTIDE SEQUENCE [LARGE SCALE GENOMIC DNA]</scope>
    <source>
        <strain evidence="8 9">A2016</strain>
    </source>
</reference>